<evidence type="ECO:0000256" key="3">
    <source>
        <dbReference type="ARBA" id="ARBA00023014"/>
    </source>
</evidence>
<reference evidence="5 6" key="1">
    <citation type="journal article" date="2008" name="Proc. Natl. Acad. Sci. U.S.A.">
        <title>Niche adaptation and genome expansion in the chlorophyll d-producing cyanobacterium Acaryochloris marina.</title>
        <authorList>
            <person name="Swingley W.D."/>
            <person name="Chen M."/>
            <person name="Cheung P.C."/>
            <person name="Conrad A.L."/>
            <person name="Dejesa L.C."/>
            <person name="Hao J."/>
            <person name="Honchak B.M."/>
            <person name="Karbach L.E."/>
            <person name="Kurdoglu A."/>
            <person name="Lahiri S."/>
            <person name="Mastrian S.D."/>
            <person name="Miyashita H."/>
            <person name="Page L."/>
            <person name="Ramakrishna P."/>
            <person name="Satoh S."/>
            <person name="Sattley W.M."/>
            <person name="Shimada Y."/>
            <person name="Taylor H.L."/>
            <person name="Tomo T."/>
            <person name="Tsuchiya T."/>
            <person name="Wang Z.T."/>
            <person name="Raymond J."/>
            <person name="Mimuro M."/>
            <person name="Blankenship R.E."/>
            <person name="Touchman J.W."/>
        </authorList>
    </citation>
    <scope>NUCLEOTIDE SEQUENCE [LARGE SCALE GENOMIC DNA]</scope>
    <source>
        <strain evidence="6">MBIC 11017</strain>
    </source>
</reference>
<keyword evidence="2" id="KW-0408">Iron</keyword>
<dbReference type="CDD" id="cd19096">
    <property type="entry name" value="AKR_Fe-S_oxidoreductase"/>
    <property type="match status" value="1"/>
</dbReference>
<evidence type="ECO:0000313" key="6">
    <source>
        <dbReference type="Proteomes" id="UP000000268"/>
    </source>
</evidence>
<dbReference type="InterPro" id="IPR036812">
    <property type="entry name" value="NAD(P)_OxRdtase_dom_sf"/>
</dbReference>
<dbReference type="RefSeq" id="WP_012162495.1">
    <property type="nucleotide sequence ID" value="NC_009925.1"/>
</dbReference>
<keyword evidence="3" id="KW-0411">Iron-sulfur</keyword>
<feature type="domain" description="4Fe-4S ferredoxin-type" evidence="4">
    <location>
        <begin position="341"/>
        <end position="372"/>
    </location>
</feature>
<protein>
    <submittedName>
        <fullName evidence="5">Aldo/keto reductase</fullName>
    </submittedName>
</protein>
<dbReference type="Proteomes" id="UP000000268">
    <property type="component" value="Chromosome"/>
</dbReference>
<dbReference type="Pfam" id="PF00248">
    <property type="entry name" value="Aldo_ket_red"/>
    <property type="match status" value="1"/>
</dbReference>
<dbReference type="GO" id="GO:0046872">
    <property type="term" value="F:metal ion binding"/>
    <property type="evidence" value="ECO:0007669"/>
    <property type="project" value="UniProtKB-KW"/>
</dbReference>
<dbReference type="PANTHER" id="PTHR43312:SF2">
    <property type="entry name" value="OXIDOREDUCTASE"/>
    <property type="match status" value="1"/>
</dbReference>
<proteinExistence type="predicted"/>
<dbReference type="InterPro" id="IPR053135">
    <property type="entry name" value="AKR2_Oxidoreductase"/>
</dbReference>
<dbReference type="SUPFAM" id="SSF51430">
    <property type="entry name" value="NAD(P)-linked oxidoreductase"/>
    <property type="match status" value="1"/>
</dbReference>
<accession>B0CFH9</accession>
<dbReference type="PROSITE" id="PS00198">
    <property type="entry name" value="4FE4S_FER_1"/>
    <property type="match status" value="1"/>
</dbReference>
<dbReference type="InterPro" id="IPR023210">
    <property type="entry name" value="NADP_OxRdtase_dom"/>
</dbReference>
<name>B0CFH9_ACAM1</name>
<dbReference type="AlphaFoldDB" id="B0CFH9"/>
<evidence type="ECO:0000256" key="2">
    <source>
        <dbReference type="ARBA" id="ARBA00023004"/>
    </source>
</evidence>
<dbReference type="InterPro" id="IPR017900">
    <property type="entry name" value="4Fe4S_Fe_S_CS"/>
</dbReference>
<dbReference type="Pfam" id="PF13187">
    <property type="entry name" value="Fer4_9"/>
    <property type="match status" value="1"/>
</dbReference>
<dbReference type="HOGENOM" id="CLU_023205_3_4_3"/>
<gene>
    <name evidence="5" type="ordered locus">AM1_1981</name>
</gene>
<keyword evidence="6" id="KW-1185">Reference proteome</keyword>
<dbReference type="OrthoDB" id="9773828at2"/>
<dbReference type="eggNOG" id="COG1453">
    <property type="taxonomic scope" value="Bacteria"/>
</dbReference>
<dbReference type="KEGG" id="amr:AM1_1981"/>
<sequence>MRYRRFGQTNLHLSVFSLGTMRYLQSAQNAEATLKRAFELGINHIETAQGYGKSEVYLGQMVQALGLAREEGCYLPKPCQGEAKRLYLTTKITPKSDAQTMAQAIDLSLERLGLETIDCLAIHGLNTPEHLEWIKDPQGCMQAVQAAKAANQIRHVGFSTHGSLALILAALETDLFEFVNLHYNFFFQRNAPAVELASRKGMGIFIISPADKGGLLYTPPERLKELCQPLDPLHLNARFLLSQPSVTTLSVGAAKPEELDWPLAIADQIHPLTEQEQQILDRLQAQAQTLPDLCQQCHACLPCPEDINIPEILRLRNLTLAYDMEDFGRYRYRMFENAGHWFPGRRGNRCTDCGDCLPRCPEQLAIPQLLQDTHTRLQGQPRPRLWESI</sequence>
<dbReference type="GO" id="GO:0051536">
    <property type="term" value="F:iron-sulfur cluster binding"/>
    <property type="evidence" value="ECO:0007669"/>
    <property type="project" value="UniProtKB-KW"/>
</dbReference>
<dbReference type="Gene3D" id="3.20.20.100">
    <property type="entry name" value="NADP-dependent oxidoreductase domain"/>
    <property type="match status" value="1"/>
</dbReference>
<dbReference type="PANTHER" id="PTHR43312">
    <property type="entry name" value="D-THREO-ALDOSE 1-DEHYDROGENASE"/>
    <property type="match status" value="1"/>
</dbReference>
<dbReference type="EMBL" id="CP000828">
    <property type="protein sequence ID" value="ABW26998.1"/>
    <property type="molecule type" value="Genomic_DNA"/>
</dbReference>
<organism evidence="5 6">
    <name type="scientific">Acaryochloris marina (strain MBIC 11017)</name>
    <dbReference type="NCBI Taxonomy" id="329726"/>
    <lineage>
        <taxon>Bacteria</taxon>
        <taxon>Bacillati</taxon>
        <taxon>Cyanobacteriota</taxon>
        <taxon>Cyanophyceae</taxon>
        <taxon>Acaryochloridales</taxon>
        <taxon>Acaryochloridaceae</taxon>
        <taxon>Acaryochloris</taxon>
    </lineage>
</organism>
<dbReference type="STRING" id="329726.AM1_1981"/>
<evidence type="ECO:0000313" key="5">
    <source>
        <dbReference type="EMBL" id="ABW26998.1"/>
    </source>
</evidence>
<evidence type="ECO:0000256" key="1">
    <source>
        <dbReference type="ARBA" id="ARBA00022723"/>
    </source>
</evidence>
<keyword evidence="1" id="KW-0479">Metal-binding</keyword>
<dbReference type="InterPro" id="IPR017896">
    <property type="entry name" value="4Fe4S_Fe-S-bd"/>
</dbReference>
<dbReference type="PROSITE" id="PS51379">
    <property type="entry name" value="4FE4S_FER_2"/>
    <property type="match status" value="1"/>
</dbReference>
<evidence type="ECO:0000259" key="4">
    <source>
        <dbReference type="PROSITE" id="PS51379"/>
    </source>
</evidence>